<evidence type="ECO:0000313" key="3">
    <source>
        <dbReference type="Proteomes" id="UP000318080"/>
    </source>
</evidence>
<reference evidence="2 3" key="1">
    <citation type="submission" date="2019-06" db="EMBL/GenBank/DDBJ databases">
        <title>Draft genome of C. phoceense Strain 272.</title>
        <authorList>
            <person name="Pacheco L.G.C."/>
            <person name="Barberis C.M."/>
            <person name="Almuzara M.N."/>
            <person name="Traglia G.M."/>
            <person name="Santos C.S."/>
            <person name="Rocha D.J.P.G."/>
            <person name="Aguiar E.R.G.R."/>
            <person name="Vay C.A."/>
        </authorList>
    </citation>
    <scope>NUCLEOTIDE SEQUENCE [LARGE SCALE GENOMIC DNA]</scope>
    <source>
        <strain evidence="2 3">272</strain>
    </source>
</reference>
<keyword evidence="3" id="KW-1185">Reference proteome</keyword>
<dbReference type="RefSeq" id="WP_141628600.1">
    <property type="nucleotide sequence ID" value="NZ_VHIR01000003.1"/>
</dbReference>
<name>A0A540R8Q7_9CORY</name>
<dbReference type="Gene3D" id="3.40.50.880">
    <property type="match status" value="1"/>
</dbReference>
<proteinExistence type="predicted"/>
<accession>A0A540R8Q7</accession>
<dbReference type="EMBL" id="VHIR01000003">
    <property type="protein sequence ID" value="TQE44133.1"/>
    <property type="molecule type" value="Genomic_DNA"/>
</dbReference>
<dbReference type="STRING" id="1686286.GCA_900092335_01261"/>
<comment type="caution">
    <text evidence="2">The sequence shown here is derived from an EMBL/GenBank/DDBJ whole genome shotgun (WGS) entry which is preliminary data.</text>
</comment>
<sequence>MSSASNTASSVLIILPAEADFDAAAFVDAHRTAKAAGHYVVLATPGGAQPQVDETELQSLGPDAATRVRGYLEECTLALLSPRALHTVDEASFAQVIILGEPAVGQEIHRFAATRRAARRPLAVLGGDVPATRDFATSDSGVSEPEEPAASEADVVSLDAVRGSRTHTKE</sequence>
<evidence type="ECO:0000313" key="2">
    <source>
        <dbReference type="EMBL" id="TQE44133.1"/>
    </source>
</evidence>
<feature type="region of interest" description="Disordered" evidence="1">
    <location>
        <begin position="129"/>
        <end position="170"/>
    </location>
</feature>
<evidence type="ECO:0000256" key="1">
    <source>
        <dbReference type="SAM" id="MobiDB-lite"/>
    </source>
</evidence>
<protein>
    <submittedName>
        <fullName evidence="2">Uncharacterized protein</fullName>
    </submittedName>
</protein>
<dbReference type="InterPro" id="IPR029062">
    <property type="entry name" value="Class_I_gatase-like"/>
</dbReference>
<dbReference type="Proteomes" id="UP000318080">
    <property type="component" value="Unassembled WGS sequence"/>
</dbReference>
<dbReference type="AlphaFoldDB" id="A0A540R8Q7"/>
<organism evidence="2 3">
    <name type="scientific">Corynebacterium phoceense</name>
    <dbReference type="NCBI Taxonomy" id="1686286"/>
    <lineage>
        <taxon>Bacteria</taxon>
        <taxon>Bacillati</taxon>
        <taxon>Actinomycetota</taxon>
        <taxon>Actinomycetes</taxon>
        <taxon>Mycobacteriales</taxon>
        <taxon>Corynebacteriaceae</taxon>
        <taxon>Corynebacterium</taxon>
    </lineage>
</organism>
<gene>
    <name evidence="2" type="ORF">EJK80_03105</name>
</gene>